<dbReference type="AlphaFoldDB" id="A0A392UI36"/>
<feature type="compositionally biased region" description="Basic and acidic residues" evidence="1">
    <location>
        <begin position="34"/>
        <end position="43"/>
    </location>
</feature>
<organism evidence="2 3">
    <name type="scientific">Trifolium medium</name>
    <dbReference type="NCBI Taxonomy" id="97028"/>
    <lineage>
        <taxon>Eukaryota</taxon>
        <taxon>Viridiplantae</taxon>
        <taxon>Streptophyta</taxon>
        <taxon>Embryophyta</taxon>
        <taxon>Tracheophyta</taxon>
        <taxon>Spermatophyta</taxon>
        <taxon>Magnoliopsida</taxon>
        <taxon>eudicotyledons</taxon>
        <taxon>Gunneridae</taxon>
        <taxon>Pentapetalae</taxon>
        <taxon>rosids</taxon>
        <taxon>fabids</taxon>
        <taxon>Fabales</taxon>
        <taxon>Fabaceae</taxon>
        <taxon>Papilionoideae</taxon>
        <taxon>50 kb inversion clade</taxon>
        <taxon>NPAAA clade</taxon>
        <taxon>Hologalegina</taxon>
        <taxon>IRL clade</taxon>
        <taxon>Trifolieae</taxon>
        <taxon>Trifolium</taxon>
    </lineage>
</organism>
<dbReference type="Proteomes" id="UP000265520">
    <property type="component" value="Unassembled WGS sequence"/>
</dbReference>
<comment type="caution">
    <text evidence="2">The sequence shown here is derived from an EMBL/GenBank/DDBJ whole genome shotgun (WGS) entry which is preliminary data.</text>
</comment>
<feature type="non-terminal residue" evidence="2">
    <location>
        <position position="1"/>
    </location>
</feature>
<accession>A0A392UI36</accession>
<evidence type="ECO:0000313" key="3">
    <source>
        <dbReference type="Proteomes" id="UP000265520"/>
    </source>
</evidence>
<evidence type="ECO:0000256" key="1">
    <source>
        <dbReference type="SAM" id="MobiDB-lite"/>
    </source>
</evidence>
<name>A0A392UI36_9FABA</name>
<proteinExistence type="predicted"/>
<dbReference type="EMBL" id="LXQA010816649">
    <property type="protein sequence ID" value="MCI72377.1"/>
    <property type="molecule type" value="Genomic_DNA"/>
</dbReference>
<feature type="region of interest" description="Disordered" evidence="1">
    <location>
        <begin position="1"/>
        <end position="65"/>
    </location>
</feature>
<feature type="compositionally biased region" description="Basic and acidic residues" evidence="1">
    <location>
        <begin position="50"/>
        <end position="65"/>
    </location>
</feature>
<protein>
    <submittedName>
        <fullName evidence="2">Uncharacterized protein</fullName>
    </submittedName>
</protein>
<evidence type="ECO:0000313" key="2">
    <source>
        <dbReference type="EMBL" id="MCI72377.1"/>
    </source>
</evidence>
<reference evidence="2 3" key="1">
    <citation type="journal article" date="2018" name="Front. Plant Sci.">
        <title>Red Clover (Trifolium pratense) and Zigzag Clover (T. medium) - A Picture of Genomic Similarities and Differences.</title>
        <authorList>
            <person name="Dluhosova J."/>
            <person name="Istvanek J."/>
            <person name="Nedelnik J."/>
            <person name="Repkova J."/>
        </authorList>
    </citation>
    <scope>NUCLEOTIDE SEQUENCE [LARGE SCALE GENOMIC DNA]</scope>
    <source>
        <strain evidence="3">cv. 10/8</strain>
        <tissue evidence="2">Leaf</tissue>
    </source>
</reference>
<sequence>RKSDAISYNDVVSKPPGETSIDGGDVQVDDDTVTEDHVPNHEESVEEEHPEPAVEPELRRPSRER</sequence>
<keyword evidence="3" id="KW-1185">Reference proteome</keyword>